<sequence length="701" mass="78662">MSQYNDIAGSDDVISLNFETQETLTEHSDRTKQSTNRIDKNTPVKGYRNVLCLDQAKENKKPIVQVNDEEIDGMQTDAQRPASAVDTQNNLFMIRQTLTDESRGDTSQINEEKSTPTAKSDANVSVLDTSTVVNSKNYIFLREIFIKLFASDLHLYISPSTSLLETTNDDVQPNPANISGVDIEEKNANDVVPLIELNDKPKNEPMDTSDAQASLGSDGIIDSHPTSALTSQAPGPIKAAISPTSKTLYSLSQPATNKFESILAKLATSPGRKVTQVAHGNDNEANITTREEEELFIKESISKIVRRYAIKIDQHGRTMSRELLTERTVEENTTTRIEPWPQEENKNRRSISKTIRKKSTKPDTQKQKTKTLKPTSTVTSPKISKPVPDDDEDSTDDEEDDDEMPTDDVSGDEFIPTTKTSTGQSLTKGSRIFAKWVDGHFYPGVIGNVSGEKYMIEFDDGAKRYVKGNDIISQSYLEVNQNVLAQTQDGYFERGIVKNIIKKKKTGKLGYIVEKDGKQKWYPLRFVSLTHEQAEHISAIGNNTESVVQGKRKRMSTVPQSPNKKTKSSIFASPNRSQRSTYTPSRPAKLFNTMYFLLTGFNDSIDIRHEVQDSIESHGGKVIEKMPSANRRDNVYLISDVARKTAKFIDAKKFNTPCVNYKWINKSIEKSEIQDWELYTLVLPEKANKTNNDSVDDNKED</sequence>
<dbReference type="InterPro" id="IPR014722">
    <property type="entry name" value="Rib_uL2_dom2"/>
</dbReference>
<dbReference type="Pfam" id="PF09038">
    <property type="entry name" value="53-BP1_Tudor"/>
    <property type="match status" value="1"/>
</dbReference>
<feature type="compositionally biased region" description="Basic and acidic residues" evidence="4">
    <location>
        <begin position="98"/>
        <end position="114"/>
    </location>
</feature>
<evidence type="ECO:0000256" key="3">
    <source>
        <dbReference type="ARBA" id="ARBA00023242"/>
    </source>
</evidence>
<feature type="compositionally biased region" description="Basic residues" evidence="4">
    <location>
        <begin position="348"/>
        <end position="359"/>
    </location>
</feature>
<dbReference type="EMBL" id="CAJNYV010000523">
    <property type="protein sequence ID" value="CAF3363625.1"/>
    <property type="molecule type" value="Genomic_DNA"/>
</dbReference>
<evidence type="ECO:0000256" key="4">
    <source>
        <dbReference type="SAM" id="MobiDB-lite"/>
    </source>
</evidence>
<dbReference type="Proteomes" id="UP000663865">
    <property type="component" value="Unassembled WGS sequence"/>
</dbReference>
<dbReference type="GO" id="GO:0042393">
    <property type="term" value="F:histone binding"/>
    <property type="evidence" value="ECO:0007669"/>
    <property type="project" value="TreeGrafter"/>
</dbReference>
<evidence type="ECO:0000256" key="2">
    <source>
        <dbReference type="ARBA" id="ARBA00022763"/>
    </source>
</evidence>
<dbReference type="SUPFAM" id="SSF52113">
    <property type="entry name" value="BRCT domain"/>
    <property type="match status" value="1"/>
</dbReference>
<dbReference type="GO" id="GO:0000077">
    <property type="term" value="P:DNA damage checkpoint signaling"/>
    <property type="evidence" value="ECO:0007669"/>
    <property type="project" value="TreeGrafter"/>
</dbReference>
<dbReference type="CDD" id="cd20383">
    <property type="entry name" value="Tudor_53BP1"/>
    <property type="match status" value="1"/>
</dbReference>
<feature type="region of interest" description="Disordered" evidence="4">
    <location>
        <begin position="546"/>
        <end position="584"/>
    </location>
</feature>
<comment type="caution">
    <text evidence="6">The sequence shown here is derived from an EMBL/GenBank/DDBJ whole genome shotgun (WGS) entry which is preliminary data.</text>
</comment>
<proteinExistence type="predicted"/>
<gene>
    <name evidence="6" type="ORF">KIK155_LOCUS4716</name>
</gene>
<dbReference type="GO" id="GO:0005634">
    <property type="term" value="C:nucleus"/>
    <property type="evidence" value="ECO:0007669"/>
    <property type="project" value="UniProtKB-SubCell"/>
</dbReference>
<dbReference type="InterPro" id="IPR015125">
    <property type="entry name" value="53-BP1_Tudor"/>
</dbReference>
<dbReference type="PROSITE" id="PS50172">
    <property type="entry name" value="BRCT"/>
    <property type="match status" value="1"/>
</dbReference>
<dbReference type="Gene3D" id="3.40.50.10190">
    <property type="entry name" value="BRCT domain"/>
    <property type="match status" value="1"/>
</dbReference>
<dbReference type="GO" id="GO:0045944">
    <property type="term" value="P:positive regulation of transcription by RNA polymerase II"/>
    <property type="evidence" value="ECO:0007669"/>
    <property type="project" value="TreeGrafter"/>
</dbReference>
<evidence type="ECO:0000313" key="6">
    <source>
        <dbReference type="EMBL" id="CAF3363625.1"/>
    </source>
</evidence>
<dbReference type="InterPro" id="IPR047249">
    <property type="entry name" value="BRCT_p53bp1-like_rpt1"/>
</dbReference>
<dbReference type="CDD" id="cd17745">
    <property type="entry name" value="BRCT_p53bp1_rpt1"/>
    <property type="match status" value="1"/>
</dbReference>
<evidence type="ECO:0000256" key="1">
    <source>
        <dbReference type="ARBA" id="ARBA00004123"/>
    </source>
</evidence>
<dbReference type="SUPFAM" id="SSF63748">
    <property type="entry name" value="Tudor/PWWP/MBT"/>
    <property type="match status" value="1"/>
</dbReference>
<dbReference type="Pfam" id="PF16589">
    <property type="entry name" value="BRCT_2"/>
    <property type="match status" value="1"/>
</dbReference>
<feature type="compositionally biased region" description="Acidic residues" evidence="4">
    <location>
        <begin position="389"/>
        <end position="411"/>
    </location>
</feature>
<comment type="subcellular location">
    <subcellularLocation>
        <location evidence="1">Nucleus</location>
    </subcellularLocation>
</comment>
<dbReference type="PANTHER" id="PTHR15321">
    <property type="entry name" value="TUMOR SUPPRESSOR P53-BINDING PROTEIN 1"/>
    <property type="match status" value="1"/>
</dbReference>
<dbReference type="InterPro" id="IPR001357">
    <property type="entry name" value="BRCT_dom"/>
</dbReference>
<protein>
    <recommendedName>
        <fullName evidence="5">BRCT domain-containing protein</fullName>
    </recommendedName>
</protein>
<organism evidence="6 7">
    <name type="scientific">Rotaria socialis</name>
    <dbReference type="NCBI Taxonomy" id="392032"/>
    <lineage>
        <taxon>Eukaryota</taxon>
        <taxon>Metazoa</taxon>
        <taxon>Spiralia</taxon>
        <taxon>Gnathifera</taxon>
        <taxon>Rotifera</taxon>
        <taxon>Eurotatoria</taxon>
        <taxon>Bdelloidea</taxon>
        <taxon>Philodinida</taxon>
        <taxon>Philodinidae</taxon>
        <taxon>Rotaria</taxon>
    </lineage>
</organism>
<keyword evidence="3" id="KW-0539">Nucleus</keyword>
<feature type="domain" description="BRCT" evidence="5">
    <location>
        <begin position="586"/>
        <end position="681"/>
    </location>
</feature>
<dbReference type="InterPro" id="IPR047252">
    <property type="entry name" value="TP53BP1-like"/>
</dbReference>
<feature type="region of interest" description="Disordered" evidence="4">
    <location>
        <begin position="323"/>
        <end position="425"/>
    </location>
</feature>
<evidence type="ECO:0000259" key="5">
    <source>
        <dbReference type="PROSITE" id="PS50172"/>
    </source>
</evidence>
<dbReference type="SMART" id="SM00292">
    <property type="entry name" value="BRCT"/>
    <property type="match status" value="1"/>
</dbReference>
<dbReference type="Gene3D" id="2.30.30.140">
    <property type="match status" value="1"/>
</dbReference>
<dbReference type="InterPro" id="IPR036420">
    <property type="entry name" value="BRCT_dom_sf"/>
</dbReference>
<accession>A0A817X6W9</accession>
<dbReference type="Gene3D" id="2.30.30.30">
    <property type="match status" value="1"/>
</dbReference>
<reference evidence="6" key="1">
    <citation type="submission" date="2021-02" db="EMBL/GenBank/DDBJ databases">
        <authorList>
            <person name="Nowell W R."/>
        </authorList>
    </citation>
    <scope>NUCLEOTIDE SEQUENCE</scope>
</reference>
<dbReference type="AlphaFoldDB" id="A0A817X6W9"/>
<keyword evidence="2" id="KW-0227">DNA damage</keyword>
<evidence type="ECO:0000313" key="7">
    <source>
        <dbReference type="Proteomes" id="UP000663865"/>
    </source>
</evidence>
<feature type="region of interest" description="Disordered" evidence="4">
    <location>
        <begin position="98"/>
        <end position="122"/>
    </location>
</feature>
<dbReference type="PANTHER" id="PTHR15321:SF3">
    <property type="entry name" value="TP53-BINDING PROTEIN 1"/>
    <property type="match status" value="1"/>
</dbReference>
<feature type="compositionally biased region" description="Polar residues" evidence="4">
    <location>
        <begin position="557"/>
        <end position="584"/>
    </location>
</feature>
<name>A0A817X6W9_9BILA</name>